<organism evidence="2">
    <name type="scientific">Oryza barthii</name>
    <dbReference type="NCBI Taxonomy" id="65489"/>
    <lineage>
        <taxon>Eukaryota</taxon>
        <taxon>Viridiplantae</taxon>
        <taxon>Streptophyta</taxon>
        <taxon>Embryophyta</taxon>
        <taxon>Tracheophyta</taxon>
        <taxon>Spermatophyta</taxon>
        <taxon>Magnoliopsida</taxon>
        <taxon>Liliopsida</taxon>
        <taxon>Poales</taxon>
        <taxon>Poaceae</taxon>
        <taxon>BOP clade</taxon>
        <taxon>Oryzoideae</taxon>
        <taxon>Oryzeae</taxon>
        <taxon>Oryzinae</taxon>
        <taxon>Oryza</taxon>
    </lineage>
</organism>
<keyword evidence="3" id="KW-1185">Reference proteome</keyword>
<proteinExistence type="predicted"/>
<protein>
    <submittedName>
        <fullName evidence="2">Uncharacterized protein</fullName>
    </submittedName>
</protein>
<accession>A0A0D3GX25</accession>
<evidence type="ECO:0000313" key="2">
    <source>
        <dbReference type="EnsemblPlants" id="OBART08G05120.1"/>
    </source>
</evidence>
<feature type="region of interest" description="Disordered" evidence="1">
    <location>
        <begin position="114"/>
        <end position="160"/>
    </location>
</feature>
<reference evidence="2" key="2">
    <citation type="submission" date="2015-03" db="UniProtKB">
        <authorList>
            <consortium name="EnsemblPlants"/>
        </authorList>
    </citation>
    <scope>IDENTIFICATION</scope>
</reference>
<name>A0A0D3GX25_9ORYZ</name>
<evidence type="ECO:0000313" key="3">
    <source>
        <dbReference type="Proteomes" id="UP000026960"/>
    </source>
</evidence>
<dbReference type="PaxDb" id="65489-OBART08G05120.1"/>
<dbReference type="Gramene" id="OBART08G05120.1">
    <property type="protein sequence ID" value="OBART08G05120.1"/>
    <property type="gene ID" value="OBART08G05120"/>
</dbReference>
<sequence length="175" mass="19087">MKQEKDARIIVLALSAPVTKFKPPQTRKRNKASSSNHAKSKRASTDGPSGIIKLKESTTFAHGKDQIMEEATDFVHQIGTVNNIQQNQEEPAGITMLQESTTANGIAQIMEEETDTDDNVQQNKEEPAGLNQQQPDLGLADVPQIPEEAAPGPADPNEDVNDVFEFALNNNVLDL</sequence>
<dbReference type="EnsemblPlants" id="OBART08G05120.1">
    <property type="protein sequence ID" value="OBART08G05120.1"/>
    <property type="gene ID" value="OBART08G05120"/>
</dbReference>
<evidence type="ECO:0000256" key="1">
    <source>
        <dbReference type="SAM" id="MobiDB-lite"/>
    </source>
</evidence>
<reference evidence="2" key="1">
    <citation type="journal article" date="2009" name="Rice">
        <title>De Novo Next Generation Sequencing of Plant Genomes.</title>
        <authorList>
            <person name="Rounsley S."/>
            <person name="Marri P.R."/>
            <person name="Yu Y."/>
            <person name="He R."/>
            <person name="Sisneros N."/>
            <person name="Goicoechea J.L."/>
            <person name="Lee S.J."/>
            <person name="Angelova A."/>
            <person name="Kudrna D."/>
            <person name="Luo M."/>
            <person name="Affourtit J."/>
            <person name="Desany B."/>
            <person name="Knight J."/>
            <person name="Niazi F."/>
            <person name="Egholm M."/>
            <person name="Wing R.A."/>
        </authorList>
    </citation>
    <scope>NUCLEOTIDE SEQUENCE [LARGE SCALE GENOMIC DNA]</scope>
    <source>
        <strain evidence="2">cv. IRGC 105608</strain>
    </source>
</reference>
<dbReference type="AlphaFoldDB" id="A0A0D3GX25"/>
<feature type="region of interest" description="Disordered" evidence="1">
    <location>
        <begin position="20"/>
        <end position="53"/>
    </location>
</feature>
<dbReference type="Proteomes" id="UP000026960">
    <property type="component" value="Chromosome 8"/>
</dbReference>
<dbReference type="HOGENOM" id="CLU_1374199_0_0_1"/>